<dbReference type="Pfam" id="PF07714">
    <property type="entry name" value="PK_Tyr_Ser-Thr"/>
    <property type="match status" value="1"/>
</dbReference>
<accession>A0ABR0S6T1</accession>
<protein>
    <recommendedName>
        <fullName evidence="1">Protein kinase domain-containing protein</fullName>
    </recommendedName>
</protein>
<name>A0ABR0S6T1_9HYPO</name>
<dbReference type="InterPro" id="IPR050167">
    <property type="entry name" value="Ser_Thr_protein_kinase"/>
</dbReference>
<evidence type="ECO:0000313" key="3">
    <source>
        <dbReference type="Proteomes" id="UP001338125"/>
    </source>
</evidence>
<gene>
    <name evidence="2" type="ORF">PT974_11986</name>
</gene>
<dbReference type="PROSITE" id="PS50011">
    <property type="entry name" value="PROTEIN_KINASE_DOM"/>
    <property type="match status" value="1"/>
</dbReference>
<keyword evidence="3" id="KW-1185">Reference proteome</keyword>
<dbReference type="InterPro" id="IPR001245">
    <property type="entry name" value="Ser-Thr/Tyr_kinase_cat_dom"/>
</dbReference>
<dbReference type="Proteomes" id="UP001338125">
    <property type="component" value="Unassembled WGS sequence"/>
</dbReference>
<dbReference type="PANTHER" id="PTHR23257">
    <property type="entry name" value="SERINE-THREONINE PROTEIN KINASE"/>
    <property type="match status" value="1"/>
</dbReference>
<feature type="domain" description="Protein kinase" evidence="1">
    <location>
        <begin position="572"/>
        <end position="873"/>
    </location>
</feature>
<evidence type="ECO:0000313" key="2">
    <source>
        <dbReference type="EMBL" id="KAK5987852.1"/>
    </source>
</evidence>
<dbReference type="InterPro" id="IPR000719">
    <property type="entry name" value="Prot_kinase_dom"/>
</dbReference>
<sequence length="878" mass="100787">MNLLIVRPPLSRPIITSLFLKAAISAVRGDLDNKYINVLTGRSSCNTPFFHWSWAAAVLRQILAEFDPSTYQCPGSSGQFLAFEEFKMFIKTRSDETIFDRRNARADILLVDNPIFISRVGGIDRETITIQPHPDDRPYWRLLSLLFRNNFEYMQNWPGFHAVTDVLNQSCKSTDDDSDEGMDFGKPDLESDDSVVDGLMEALATVLEELEEATEKDFIDEEFQSGEDGIDSLGSEDLSAIASKRAHIVGRGEINHDDEEEAEGSNEVSMEDRNDMELATQIVDSMMSASNVFDIWIVYRQFSVFENNRCFSSEFEKFYKSKPFAAHWTTSKIYIDEDRKEYYQGHFPVEKPVKSFEDDYLESQMAFFTIRFENYLYLAHETRINELSLPDPANYVPFIPWERLHWLEYDSIWESIDKLGLSYDGSTVYGGVPQSRCNRLHHTMYVNEDLYQHHINDGYVYPGLLHKDMILFRISSLDESEFCQKLRSFWSSYNPESGTFYLLETLPGVKARLLLENKNIDWQKMVSYFEKKWRQRDMLDEQRKQLQSILGTEYNASYLDFLTYIDPREFDLTKSTYIGGGSYGNVFRVYWPRKLAWPRDAAEEHPGDVAVKIIKMRNRNSSIESAKAKFFKEVWTSTTNGPMLSNPSETMVGSEELALVFDYVAEGTVQNFLQRSLVQGEPLKSWTSICGMLGDIVTGLKTLHARGIAHRDLHMNNVLVESNSYPDSNDIEFTALLADLGEGKILNPLTTSTSSYNLGSPLQQVDAKKGDIRAWAQIGVEMIRINYDKFHDGDGVVRLPEKLMRMLEECLSNEPGLGYEANTLEFMIQEVTDMLSECEDWSTLSTGWIEGCYELPEMRKHLGSSLQLSSSWMDFSPS</sequence>
<evidence type="ECO:0000259" key="1">
    <source>
        <dbReference type="PROSITE" id="PS50011"/>
    </source>
</evidence>
<dbReference type="SUPFAM" id="SSF56112">
    <property type="entry name" value="Protein kinase-like (PK-like)"/>
    <property type="match status" value="1"/>
</dbReference>
<reference evidence="2 3" key="1">
    <citation type="submission" date="2024-01" db="EMBL/GenBank/DDBJ databases">
        <title>Complete genome of Cladobotryum mycophilum ATHUM6906.</title>
        <authorList>
            <person name="Christinaki A.C."/>
            <person name="Myridakis A.I."/>
            <person name="Kouvelis V.N."/>
        </authorList>
    </citation>
    <scope>NUCLEOTIDE SEQUENCE [LARGE SCALE GENOMIC DNA]</scope>
    <source>
        <strain evidence="2 3">ATHUM6906</strain>
    </source>
</reference>
<dbReference type="Gene3D" id="1.10.510.10">
    <property type="entry name" value="Transferase(Phosphotransferase) domain 1"/>
    <property type="match status" value="1"/>
</dbReference>
<dbReference type="InterPro" id="IPR011009">
    <property type="entry name" value="Kinase-like_dom_sf"/>
</dbReference>
<comment type="caution">
    <text evidence="2">The sequence shown here is derived from an EMBL/GenBank/DDBJ whole genome shotgun (WGS) entry which is preliminary data.</text>
</comment>
<dbReference type="EMBL" id="JAVFKD010000016">
    <property type="protein sequence ID" value="KAK5987852.1"/>
    <property type="molecule type" value="Genomic_DNA"/>
</dbReference>
<proteinExistence type="predicted"/>
<organism evidence="2 3">
    <name type="scientific">Cladobotryum mycophilum</name>
    <dbReference type="NCBI Taxonomy" id="491253"/>
    <lineage>
        <taxon>Eukaryota</taxon>
        <taxon>Fungi</taxon>
        <taxon>Dikarya</taxon>
        <taxon>Ascomycota</taxon>
        <taxon>Pezizomycotina</taxon>
        <taxon>Sordariomycetes</taxon>
        <taxon>Hypocreomycetidae</taxon>
        <taxon>Hypocreales</taxon>
        <taxon>Hypocreaceae</taxon>
        <taxon>Cladobotryum</taxon>
    </lineage>
</organism>